<dbReference type="Proteomes" id="UP001440612">
    <property type="component" value="Plasmid pBS5-3-2"/>
</dbReference>
<keyword evidence="1" id="KW-0472">Membrane</keyword>
<sequence>MSEETYRLLRVLIAFLTLIAMIAIFVSDRNRGNVTENDAAHVQQHPFFDVSVNHMRVAQADG</sequence>
<keyword evidence="1" id="KW-0812">Transmembrane</keyword>
<keyword evidence="1" id="KW-1133">Transmembrane helix</keyword>
<evidence type="ECO:0000313" key="3">
    <source>
        <dbReference type="Proteomes" id="UP001440612"/>
    </source>
</evidence>
<keyword evidence="2" id="KW-0614">Plasmid</keyword>
<protein>
    <submittedName>
        <fullName evidence="2">Uncharacterized protein</fullName>
    </submittedName>
</protein>
<geneLocation type="plasmid" evidence="2 3">
    <name>pBS5-3-2</name>
</geneLocation>
<evidence type="ECO:0000313" key="2">
    <source>
        <dbReference type="EMBL" id="WZC51100.1"/>
    </source>
</evidence>
<keyword evidence="3" id="KW-1185">Reference proteome</keyword>
<evidence type="ECO:0000256" key="1">
    <source>
        <dbReference type="SAM" id="Phobius"/>
    </source>
</evidence>
<gene>
    <name evidence="2" type="ORF">AABB29_20440</name>
</gene>
<name>A0ABZ2VC93_9RHOB</name>
<accession>A0ABZ2VC93</accession>
<organism evidence="2 3">
    <name type="scientific">Yoonia phaeophyticola</name>
    <dbReference type="NCBI Taxonomy" id="3137369"/>
    <lineage>
        <taxon>Bacteria</taxon>
        <taxon>Pseudomonadati</taxon>
        <taxon>Pseudomonadota</taxon>
        <taxon>Alphaproteobacteria</taxon>
        <taxon>Rhodobacterales</taxon>
        <taxon>Paracoccaceae</taxon>
        <taxon>Yoonia</taxon>
    </lineage>
</organism>
<dbReference type="EMBL" id="CP150953">
    <property type="protein sequence ID" value="WZC51100.1"/>
    <property type="molecule type" value="Genomic_DNA"/>
</dbReference>
<dbReference type="RefSeq" id="WP_341369195.1">
    <property type="nucleotide sequence ID" value="NZ_CP150953.2"/>
</dbReference>
<feature type="transmembrane region" description="Helical" evidence="1">
    <location>
        <begin position="6"/>
        <end position="26"/>
    </location>
</feature>
<reference evidence="3" key="1">
    <citation type="submission" date="2024-04" db="EMBL/GenBank/DDBJ databases">
        <title>Phylogenomic analyses of a clade within the roseobacter group suggest taxonomic reassignments of species of the genera Aestuariivita, Citreicella, Loktanella, Nautella, Pelagibaca, Ruegeria, Thalassobius, Thiobacimonas and Tropicibacter, and the proposal o.</title>
        <authorList>
            <person name="Jeon C.O."/>
        </authorList>
    </citation>
    <scope>NUCLEOTIDE SEQUENCE [LARGE SCALE GENOMIC DNA]</scope>
    <source>
        <strain evidence="3">BS5-3</strain>
        <plasmid evidence="3">pBS5-3-2</plasmid>
    </source>
</reference>
<proteinExistence type="predicted"/>